<proteinExistence type="predicted"/>
<dbReference type="PANTHER" id="PTHR45632:SF24">
    <property type="entry name" value="GALACTOSE OXIDASE"/>
    <property type="match status" value="1"/>
</dbReference>
<dbReference type="AlphaFoldDB" id="A0A3T0E986"/>
<evidence type="ECO:0000313" key="1">
    <source>
        <dbReference type="EMBL" id="AZU03995.1"/>
    </source>
</evidence>
<dbReference type="Gene3D" id="2.120.10.80">
    <property type="entry name" value="Kelch-type beta propeller"/>
    <property type="match status" value="2"/>
</dbReference>
<dbReference type="RefSeq" id="WP_127566653.1">
    <property type="nucleotide sequence ID" value="NZ_BMFB01000003.1"/>
</dbReference>
<dbReference type="EMBL" id="CP018911">
    <property type="protein sequence ID" value="AZU03995.1"/>
    <property type="molecule type" value="Genomic_DNA"/>
</dbReference>
<dbReference type="SMART" id="SM00612">
    <property type="entry name" value="Kelch"/>
    <property type="match status" value="5"/>
</dbReference>
<accession>A0A3T0E986</accession>
<sequence>MKLTRRAATLGLAAGTGLIASGAGFARRNDDTRWSNAPDLPFPVQEIYPALLDGTLYVIGGFATGISERPLDISDRVLALTPGADESWREMPRLPMPIHHPQCAGLDGTLYAIGGYTTEQGGVWSNTNRVWALRPGEDTAWQEGPALPGPWSENVAVALDGRIHVITGRRPSGVENSEWNHQSDVTAHLVLDPAEGTWTTLAPSPSARNSAAAAVMNGLIHVVAGRTVSGGNTPAHEVYDPASNSWTFAAPLPQPSRGPRGSGGLAAASVGDTLYVFGGEWFEDGGGVYEEVWAWRAETDSWEAVSTMPTPRHGLGAHAIDGAIYTIGGAAQRGAVDTSAAVEVFRP</sequence>
<gene>
    <name evidence="1" type="ORF">X907_1462</name>
</gene>
<organism evidence="1 2">
    <name type="scientific">Glycocaulis alkaliphilus</name>
    <dbReference type="NCBI Taxonomy" id="1434191"/>
    <lineage>
        <taxon>Bacteria</taxon>
        <taxon>Pseudomonadati</taxon>
        <taxon>Pseudomonadota</taxon>
        <taxon>Alphaproteobacteria</taxon>
        <taxon>Maricaulales</taxon>
        <taxon>Maricaulaceae</taxon>
        <taxon>Glycocaulis</taxon>
    </lineage>
</organism>
<dbReference type="OrthoDB" id="9769308at2"/>
<evidence type="ECO:0000313" key="2">
    <source>
        <dbReference type="Proteomes" id="UP000286954"/>
    </source>
</evidence>
<dbReference type="KEGG" id="gak:X907_1462"/>
<dbReference type="PANTHER" id="PTHR45632">
    <property type="entry name" value="LD33804P"/>
    <property type="match status" value="1"/>
</dbReference>
<dbReference type="SUPFAM" id="SSF117281">
    <property type="entry name" value="Kelch motif"/>
    <property type="match status" value="2"/>
</dbReference>
<name>A0A3T0E986_9PROT</name>
<keyword evidence="2" id="KW-1185">Reference proteome</keyword>
<dbReference type="InterPro" id="IPR015915">
    <property type="entry name" value="Kelch-typ_b-propeller"/>
</dbReference>
<reference evidence="1 2" key="1">
    <citation type="submission" date="2016-12" db="EMBL/GenBank/DDBJ databases">
        <title>The genome of dimorphic prosthecate Glycocaulis alkaliphilus 6b-8t, isolated from crude oil dictates its adaptability in petroleum environments.</title>
        <authorList>
            <person name="Wu X.-L."/>
            <person name="Geng S."/>
        </authorList>
    </citation>
    <scope>NUCLEOTIDE SEQUENCE [LARGE SCALE GENOMIC DNA]</scope>
    <source>
        <strain evidence="1 2">6B-8</strain>
    </source>
</reference>
<protein>
    <submittedName>
        <fullName evidence="1">Kelch repeat-containing protein</fullName>
    </submittedName>
</protein>
<dbReference type="InterPro" id="IPR006652">
    <property type="entry name" value="Kelch_1"/>
</dbReference>
<dbReference type="Proteomes" id="UP000286954">
    <property type="component" value="Chromosome"/>
</dbReference>
<dbReference type="Pfam" id="PF24681">
    <property type="entry name" value="Kelch_KLHDC2_KLHL20_DRC7"/>
    <property type="match status" value="1"/>
</dbReference>